<dbReference type="RefSeq" id="WP_286299367.1">
    <property type="nucleotide sequence ID" value="NZ_AP027728.1"/>
</dbReference>
<name>A0ABM8FUG1_9MICO</name>
<dbReference type="InterPro" id="IPR029510">
    <property type="entry name" value="Ald_DH_CS_GLU"/>
</dbReference>
<evidence type="ECO:0000256" key="4">
    <source>
        <dbReference type="RuleBase" id="RU003345"/>
    </source>
</evidence>
<reference evidence="7" key="1">
    <citation type="journal article" date="2019" name="Int. J. Syst. Evol. Microbiol.">
        <title>The Global Catalogue of Microorganisms (GCM) 10K type strain sequencing project: providing services to taxonomists for standard genome sequencing and annotation.</title>
        <authorList>
            <consortium name="The Broad Institute Genomics Platform"/>
            <consortium name="The Broad Institute Genome Sequencing Center for Infectious Disease"/>
            <person name="Wu L."/>
            <person name="Ma J."/>
        </authorList>
    </citation>
    <scope>NUCLEOTIDE SEQUENCE [LARGE SCALE GENOMIC DNA]</scope>
    <source>
        <strain evidence="7">NBRC 106310</strain>
    </source>
</reference>
<dbReference type="PROSITE" id="PS00687">
    <property type="entry name" value="ALDEHYDE_DEHYDR_GLU"/>
    <property type="match status" value="1"/>
</dbReference>
<protein>
    <submittedName>
        <fullName evidence="6">Aldehyde dehydrogenase</fullName>
    </submittedName>
</protein>
<evidence type="ECO:0000256" key="2">
    <source>
        <dbReference type="ARBA" id="ARBA00023002"/>
    </source>
</evidence>
<organism evidence="6 7">
    <name type="scientific">Microbacterium suwonense</name>
    <dbReference type="NCBI Taxonomy" id="683047"/>
    <lineage>
        <taxon>Bacteria</taxon>
        <taxon>Bacillati</taxon>
        <taxon>Actinomycetota</taxon>
        <taxon>Actinomycetes</taxon>
        <taxon>Micrococcales</taxon>
        <taxon>Microbacteriaceae</taxon>
        <taxon>Microbacterium</taxon>
    </lineage>
</organism>
<dbReference type="EMBL" id="AP027728">
    <property type="protein sequence ID" value="BDZ39323.1"/>
    <property type="molecule type" value="Genomic_DNA"/>
</dbReference>
<dbReference type="SUPFAM" id="SSF53720">
    <property type="entry name" value="ALDH-like"/>
    <property type="match status" value="1"/>
</dbReference>
<dbReference type="InterPro" id="IPR016163">
    <property type="entry name" value="Ald_DH_C"/>
</dbReference>
<accession>A0ABM8FUG1</accession>
<sequence>MSNEALAVSTEAHGIHVASPRHLIDGELREGEGSCEIISPWSGELLAITPSATVAEAREAASAAARAFHEGPWPRMLPAERSKILHDLAARLQARREDLVQIAIHQAGAVRSWAQSVQTDAPLKSAFDYAHIAGTFDEIESHSVTGPPLSGQDGAHVVRMVQRVPVGAVAGITPFNYPFRMAVQKIFPALAVGATMVLKPHPGTSLDAALIAEEAAASGLPAGVLNILLGGGADVGDALSTDANIDMVSFTGSTTVGKKVMQSASHTVKNISLELGGKSANIVFADADLDAFIATDPGNLKHAGQGCGQLTRLLVERPIYNRIVETIAAQMAQIADGEPDDETTGVGPVVNETQYRRILDYIEIGKQEGARLVAGGGAPEGYSAGYRIRPTLFADVRNDMRIAQEEIFGPVLVVIPFDGEDEAAAIANDSIYGINASVWSGDDKKAWRVASRLRTGNVGVNCLANVTAGPHGGFKQTGIGREWGKYSLDEYVELKAFETR</sequence>
<evidence type="ECO:0000313" key="7">
    <source>
        <dbReference type="Proteomes" id="UP001321543"/>
    </source>
</evidence>
<keyword evidence="2 4" id="KW-0560">Oxidoreductase</keyword>
<dbReference type="Gene3D" id="3.40.309.10">
    <property type="entry name" value="Aldehyde Dehydrogenase, Chain A, domain 2"/>
    <property type="match status" value="1"/>
</dbReference>
<dbReference type="Gene3D" id="3.40.605.10">
    <property type="entry name" value="Aldehyde Dehydrogenase, Chain A, domain 1"/>
    <property type="match status" value="1"/>
</dbReference>
<dbReference type="InterPro" id="IPR016161">
    <property type="entry name" value="Ald_DH/histidinol_DH"/>
</dbReference>
<gene>
    <name evidence="6" type="ORF">GCM10025863_19370</name>
</gene>
<dbReference type="InterPro" id="IPR015590">
    <property type="entry name" value="Aldehyde_DH_dom"/>
</dbReference>
<dbReference type="InterPro" id="IPR016162">
    <property type="entry name" value="Ald_DH_N"/>
</dbReference>
<dbReference type="PANTHER" id="PTHR42804">
    <property type="entry name" value="ALDEHYDE DEHYDROGENASE"/>
    <property type="match status" value="1"/>
</dbReference>
<evidence type="ECO:0000256" key="1">
    <source>
        <dbReference type="ARBA" id="ARBA00009986"/>
    </source>
</evidence>
<comment type="similarity">
    <text evidence="1 4">Belongs to the aldehyde dehydrogenase family.</text>
</comment>
<dbReference type="Proteomes" id="UP001321543">
    <property type="component" value="Chromosome"/>
</dbReference>
<proteinExistence type="inferred from homology"/>
<dbReference type="PANTHER" id="PTHR42804:SF1">
    <property type="entry name" value="ALDEHYDE DEHYDROGENASE-RELATED"/>
    <property type="match status" value="1"/>
</dbReference>
<feature type="active site" evidence="3">
    <location>
        <position position="274"/>
    </location>
</feature>
<keyword evidence="7" id="KW-1185">Reference proteome</keyword>
<feature type="domain" description="Aldehyde dehydrogenase" evidence="5">
    <location>
        <begin position="33"/>
        <end position="496"/>
    </location>
</feature>
<evidence type="ECO:0000313" key="6">
    <source>
        <dbReference type="EMBL" id="BDZ39323.1"/>
    </source>
</evidence>
<dbReference type="Pfam" id="PF00171">
    <property type="entry name" value="Aldedh"/>
    <property type="match status" value="1"/>
</dbReference>
<evidence type="ECO:0000256" key="3">
    <source>
        <dbReference type="PROSITE-ProRule" id="PRU10007"/>
    </source>
</evidence>
<evidence type="ECO:0000259" key="5">
    <source>
        <dbReference type="Pfam" id="PF00171"/>
    </source>
</evidence>